<evidence type="ECO:0000313" key="1">
    <source>
        <dbReference type="EMBL" id="HAG1966456.1"/>
    </source>
</evidence>
<dbReference type="EMBL" id="DAAXPA010000016">
    <property type="protein sequence ID" value="HAG1966456.1"/>
    <property type="molecule type" value="Genomic_DNA"/>
</dbReference>
<dbReference type="AlphaFoldDB" id="A0A759ME28"/>
<name>A0A759ME28_SALER</name>
<protein>
    <recommendedName>
        <fullName evidence="2">Sigma-70, region 4</fullName>
    </recommendedName>
</protein>
<organism evidence="1">
    <name type="scientific">Salmonella enterica</name>
    <name type="common">Salmonella choleraesuis</name>
    <dbReference type="NCBI Taxonomy" id="28901"/>
    <lineage>
        <taxon>Bacteria</taxon>
        <taxon>Pseudomonadati</taxon>
        <taxon>Pseudomonadota</taxon>
        <taxon>Gammaproteobacteria</taxon>
        <taxon>Enterobacterales</taxon>
        <taxon>Enterobacteriaceae</taxon>
        <taxon>Salmonella</taxon>
    </lineage>
</organism>
<comment type="caution">
    <text evidence="1">The sequence shown here is derived from an EMBL/GenBank/DDBJ whole genome shotgun (WGS) entry which is preliminary data.</text>
</comment>
<sequence>MAFSWTEERINYLRENAGKLTSRDMAEALGTNITAVRNMAVRLKLSLRIRGYTYEQADKVHELYASRGDISVREIAGKTGLSYGAVSYILYAASRKTRQLYNRMRFIEFETEERVRFGIQAELIDARRTCLKRLTSEQGTQDIWLLDGTHFTARNIYFTERITSAGVRNRGGVAEHDLCGLTTEYLAITSGGEAECLFPAAGISAVVCCPAV</sequence>
<evidence type="ECO:0008006" key="2">
    <source>
        <dbReference type="Google" id="ProtNLM"/>
    </source>
</evidence>
<gene>
    <name evidence="1" type="ORF">G8R56_004729</name>
</gene>
<reference evidence="1" key="2">
    <citation type="submission" date="2020-02" db="EMBL/GenBank/DDBJ databases">
        <authorList>
            <consortium name="NCBI Pathogen Detection Project"/>
        </authorList>
    </citation>
    <scope>NUCLEOTIDE SEQUENCE</scope>
    <source>
        <strain evidence="1">MA.CK_97/00003274</strain>
    </source>
</reference>
<proteinExistence type="predicted"/>
<reference evidence="1" key="1">
    <citation type="journal article" date="2018" name="Genome Biol.">
        <title>SKESA: strategic k-mer extension for scrupulous assemblies.</title>
        <authorList>
            <person name="Souvorov A."/>
            <person name="Agarwala R."/>
            <person name="Lipman D.J."/>
        </authorList>
    </citation>
    <scope>NUCLEOTIDE SEQUENCE</scope>
    <source>
        <strain evidence="1">MA.CK_97/00003274</strain>
    </source>
</reference>
<accession>A0A759ME28</accession>